<keyword evidence="3 6" id="KW-0694">RNA-binding</keyword>
<dbReference type="Gene3D" id="3.90.930.12">
    <property type="entry name" value="Ribosomal protein L6, alpha-beta domain"/>
    <property type="match status" value="2"/>
</dbReference>
<evidence type="ECO:0000256" key="3">
    <source>
        <dbReference type="ARBA" id="ARBA00022884"/>
    </source>
</evidence>
<dbReference type="GO" id="GO:0002181">
    <property type="term" value="P:cytoplasmic translation"/>
    <property type="evidence" value="ECO:0007669"/>
    <property type="project" value="TreeGrafter"/>
</dbReference>
<keyword evidence="2 6" id="KW-0699">rRNA-binding</keyword>
<evidence type="ECO:0000259" key="9">
    <source>
        <dbReference type="Pfam" id="PF00347"/>
    </source>
</evidence>
<evidence type="ECO:0000256" key="7">
    <source>
        <dbReference type="RuleBase" id="RU003869"/>
    </source>
</evidence>
<evidence type="ECO:0000256" key="2">
    <source>
        <dbReference type="ARBA" id="ARBA00022730"/>
    </source>
</evidence>
<dbReference type="PROSITE" id="PS00525">
    <property type="entry name" value="RIBOSOMAL_L6_1"/>
    <property type="match status" value="1"/>
</dbReference>
<keyword evidence="5 6" id="KW-0687">Ribonucleoprotein</keyword>
<protein>
    <recommendedName>
        <fullName evidence="6">Large ribosomal subunit protein uL6</fullName>
    </recommendedName>
</protein>
<gene>
    <name evidence="6" type="primary">rplF</name>
    <name evidence="10" type="ORF">A2Y64_02050</name>
</gene>
<dbReference type="FunFam" id="3.90.930.12:FF:000002">
    <property type="entry name" value="50S ribosomal protein L6"/>
    <property type="match status" value="1"/>
</dbReference>
<dbReference type="InterPro" id="IPR000702">
    <property type="entry name" value="Ribosomal_uL6-like"/>
</dbReference>
<dbReference type="PANTHER" id="PTHR11655">
    <property type="entry name" value="60S/50S RIBOSOMAL PROTEIN L6/L9"/>
    <property type="match status" value="1"/>
</dbReference>
<evidence type="ECO:0000256" key="5">
    <source>
        <dbReference type="ARBA" id="ARBA00023274"/>
    </source>
</evidence>
<proteinExistence type="inferred from homology"/>
<dbReference type="SUPFAM" id="SSF56053">
    <property type="entry name" value="Ribosomal protein L6"/>
    <property type="match status" value="2"/>
</dbReference>
<dbReference type="InterPro" id="IPR020040">
    <property type="entry name" value="Ribosomal_uL6_a/b-dom"/>
</dbReference>
<comment type="similarity">
    <text evidence="1 6 7">Belongs to the universal ribosomal protein uL6 family.</text>
</comment>
<dbReference type="InterPro" id="IPR036789">
    <property type="entry name" value="Ribosomal_uL6-like_a/b-dom_sf"/>
</dbReference>
<dbReference type="AlphaFoldDB" id="A0A1F5F2Z2"/>
<name>A0A1F5F2Z2_9BACT</name>
<dbReference type="STRING" id="1817816.A2Y64_02050"/>
<dbReference type="FunFam" id="3.90.930.12:FF:000001">
    <property type="entry name" value="50S ribosomal protein L6"/>
    <property type="match status" value="1"/>
</dbReference>
<evidence type="ECO:0000256" key="8">
    <source>
        <dbReference type="RuleBase" id="RU003870"/>
    </source>
</evidence>
<dbReference type="Pfam" id="PF00347">
    <property type="entry name" value="Ribosomal_L6"/>
    <property type="match status" value="2"/>
</dbReference>
<evidence type="ECO:0000313" key="11">
    <source>
        <dbReference type="Proteomes" id="UP000177187"/>
    </source>
</evidence>
<dbReference type="PRINTS" id="PR00059">
    <property type="entry name" value="RIBOSOMALL6"/>
</dbReference>
<organism evidence="10 11">
    <name type="scientific">Candidatus Coatesbacteria bacterium RBG_13_66_14</name>
    <dbReference type="NCBI Taxonomy" id="1817816"/>
    <lineage>
        <taxon>Bacteria</taxon>
        <taxon>Candidatus Coatesiibacteriota</taxon>
    </lineage>
</organism>
<evidence type="ECO:0000256" key="4">
    <source>
        <dbReference type="ARBA" id="ARBA00022980"/>
    </source>
</evidence>
<dbReference type="GO" id="GO:0003735">
    <property type="term" value="F:structural constituent of ribosome"/>
    <property type="evidence" value="ECO:0007669"/>
    <property type="project" value="UniProtKB-UniRule"/>
</dbReference>
<keyword evidence="4 6" id="KW-0689">Ribosomal protein</keyword>
<comment type="subunit">
    <text evidence="6">Part of the 50S ribosomal subunit.</text>
</comment>
<evidence type="ECO:0000256" key="6">
    <source>
        <dbReference type="HAMAP-Rule" id="MF_01365"/>
    </source>
</evidence>
<dbReference type="InterPro" id="IPR002358">
    <property type="entry name" value="Ribosomal_uL6_CS"/>
</dbReference>
<dbReference type="PANTHER" id="PTHR11655:SF14">
    <property type="entry name" value="LARGE RIBOSOMAL SUBUNIT PROTEIN UL6M"/>
    <property type="match status" value="1"/>
</dbReference>
<accession>A0A1F5F2Z2</accession>
<dbReference type="HAMAP" id="MF_01365_B">
    <property type="entry name" value="Ribosomal_uL6_B"/>
    <property type="match status" value="1"/>
</dbReference>
<reference evidence="10 11" key="1">
    <citation type="journal article" date="2016" name="Nat. Commun.">
        <title>Thousands of microbial genomes shed light on interconnected biogeochemical processes in an aquifer system.</title>
        <authorList>
            <person name="Anantharaman K."/>
            <person name="Brown C.T."/>
            <person name="Hug L.A."/>
            <person name="Sharon I."/>
            <person name="Castelle C.J."/>
            <person name="Probst A.J."/>
            <person name="Thomas B.C."/>
            <person name="Singh A."/>
            <person name="Wilkins M.J."/>
            <person name="Karaoz U."/>
            <person name="Brodie E.L."/>
            <person name="Williams K.H."/>
            <person name="Hubbard S.S."/>
            <person name="Banfield J.F."/>
        </authorList>
    </citation>
    <scope>NUCLEOTIDE SEQUENCE [LARGE SCALE GENOMIC DNA]</scope>
</reference>
<dbReference type="EMBL" id="MFAF01000116">
    <property type="protein sequence ID" value="OGD73714.1"/>
    <property type="molecule type" value="Genomic_DNA"/>
</dbReference>
<evidence type="ECO:0000256" key="1">
    <source>
        <dbReference type="ARBA" id="ARBA00009356"/>
    </source>
</evidence>
<evidence type="ECO:0000313" key="10">
    <source>
        <dbReference type="EMBL" id="OGD73714.1"/>
    </source>
</evidence>
<dbReference type="GO" id="GO:0022625">
    <property type="term" value="C:cytosolic large ribosomal subunit"/>
    <property type="evidence" value="ECO:0007669"/>
    <property type="project" value="UniProtKB-UniRule"/>
</dbReference>
<feature type="domain" description="Large ribosomal subunit protein uL6 alpha-beta" evidence="9">
    <location>
        <begin position="11"/>
        <end position="82"/>
    </location>
</feature>
<comment type="function">
    <text evidence="6 8">This protein binds to the 23S rRNA, and is important in its secondary structure. It is located near the subunit interface in the base of the L7/L12 stalk, and near the tRNA binding site of the peptidyltransferase center.</text>
</comment>
<comment type="caution">
    <text evidence="10">The sequence shown here is derived from an EMBL/GenBank/DDBJ whole genome shotgun (WGS) entry which is preliminary data.</text>
</comment>
<feature type="domain" description="Large ribosomal subunit protein uL6 alpha-beta" evidence="9">
    <location>
        <begin position="91"/>
        <end position="167"/>
    </location>
</feature>
<sequence length="182" mass="19675">MSRIGMKPIEIPAKVQVAVDGPLVSVKGPKGELAVELTDPITARLEGGKVIVSRPDDSKLSKSRHGLYRSLIANLVVGVSRGFEKKLEIRGTGYRAKVEGKNLVLNVGFSHPVTVPPPATVAFATEQRGDFTIVTVSGPDKQLVGEVTAQIRRIRPPEPYKGKGIRYDGEWVRQKAGKATVK</sequence>
<dbReference type="InterPro" id="IPR019906">
    <property type="entry name" value="Ribosomal_uL6_bac-type"/>
</dbReference>
<dbReference type="Proteomes" id="UP000177187">
    <property type="component" value="Unassembled WGS sequence"/>
</dbReference>
<dbReference type="PIRSF" id="PIRSF002162">
    <property type="entry name" value="Ribosomal_L6"/>
    <property type="match status" value="1"/>
</dbReference>
<dbReference type="NCBIfam" id="TIGR03654">
    <property type="entry name" value="L6_bact"/>
    <property type="match status" value="1"/>
</dbReference>
<dbReference type="GO" id="GO:0019843">
    <property type="term" value="F:rRNA binding"/>
    <property type="evidence" value="ECO:0007669"/>
    <property type="project" value="UniProtKB-UniRule"/>
</dbReference>